<name>A0A1R3K153_9ROSI</name>
<comment type="similarity">
    <text evidence="2">Belongs to the wax synthase family.</text>
</comment>
<feature type="region of interest" description="Disordered" evidence="9">
    <location>
        <begin position="110"/>
        <end position="141"/>
    </location>
</feature>
<evidence type="ECO:0000256" key="10">
    <source>
        <dbReference type="SAM" id="Phobius"/>
    </source>
</evidence>
<dbReference type="AlphaFoldDB" id="A0A1R3K153"/>
<feature type="transmembrane region" description="Helical" evidence="10">
    <location>
        <begin position="314"/>
        <end position="334"/>
    </location>
</feature>
<dbReference type="OrthoDB" id="1077582at2759"/>
<dbReference type="STRING" id="93759.A0A1R3K153"/>
<dbReference type="Pfam" id="PF13813">
    <property type="entry name" value="MBOAT_2"/>
    <property type="match status" value="1"/>
</dbReference>
<protein>
    <recommendedName>
        <fullName evidence="11">Wax synthase domain-containing protein</fullName>
    </recommendedName>
</protein>
<keyword evidence="6" id="KW-0443">Lipid metabolism</keyword>
<feature type="compositionally biased region" description="Basic residues" evidence="9">
    <location>
        <begin position="110"/>
        <end position="122"/>
    </location>
</feature>
<sequence>MEGEINSFIKVWLTVLISLCYCHAIGKTIPKGTKRLVFILPVVCLFFYLPLNLYSPHLGGVTAFFVAWLGNFKLLLFAFDKGPLTAHDLSLPIFVAVACLPIKIRNRRNPPSKSHQNGHGHAKQISSPTPSPSPRRNRKSKEGPLNYAVKAILLGIILRVYDYSENMNPKLLLLLYSLHIYFLLEIILAVGATMVRSVSGLELEPQFNEPYLSASLQDFWGRRWNLMVTSILRPTVYEPTLRFSSILIGRKWAPLPSVFSTFVVSAVMHELMFYYLGRMSPTGEVTWFFLLHGFCLTVEIALKKALEGKLELPWLVTGPLTVAFVLGTGLWLFFPQFTRCKIDVRAFEEYAEIGALLKNASQNLVSLISSPKQTLT</sequence>
<feature type="transmembrane region" description="Helical" evidence="10">
    <location>
        <begin position="285"/>
        <end position="302"/>
    </location>
</feature>
<evidence type="ECO:0000256" key="4">
    <source>
        <dbReference type="ARBA" id="ARBA00022692"/>
    </source>
</evidence>
<evidence type="ECO:0000256" key="9">
    <source>
        <dbReference type="SAM" id="MobiDB-lite"/>
    </source>
</evidence>
<feature type="transmembrane region" description="Helical" evidence="10">
    <location>
        <begin position="252"/>
        <end position="273"/>
    </location>
</feature>
<keyword evidence="4 10" id="KW-0812">Transmembrane</keyword>
<keyword evidence="5 10" id="KW-1133">Transmembrane helix</keyword>
<accession>A0A1R3K153</accession>
<dbReference type="PANTHER" id="PTHR31595:SF77">
    <property type="entry name" value="ACYL-COA--STEROL O-ACYLTRANSFERASE 1-LIKE"/>
    <property type="match status" value="1"/>
</dbReference>
<feature type="transmembrane region" description="Helical" evidence="10">
    <location>
        <begin position="32"/>
        <end position="51"/>
    </location>
</feature>
<feature type="transmembrane region" description="Helical" evidence="10">
    <location>
        <begin position="58"/>
        <end position="79"/>
    </location>
</feature>
<dbReference type="InterPro" id="IPR032805">
    <property type="entry name" value="Wax_synthase_dom"/>
</dbReference>
<reference evidence="13" key="1">
    <citation type="submission" date="2013-09" db="EMBL/GenBank/DDBJ databases">
        <title>Corchorus olitorius genome sequencing.</title>
        <authorList>
            <person name="Alam M."/>
            <person name="Haque M.S."/>
            <person name="Islam M.S."/>
            <person name="Emdad E.M."/>
            <person name="Islam M.M."/>
            <person name="Ahmed B."/>
            <person name="Halim A."/>
            <person name="Hossen Q.M.M."/>
            <person name="Hossain M.Z."/>
            <person name="Ahmed R."/>
            <person name="Khan M.M."/>
            <person name="Islam R."/>
            <person name="Rashid M.M."/>
            <person name="Khan S.A."/>
            <person name="Rahman M.S."/>
            <person name="Alam M."/>
            <person name="Yahiya A.S."/>
            <person name="Khan M.S."/>
            <person name="Azam M.S."/>
            <person name="Haque T."/>
            <person name="Lashkar M.Z.H."/>
            <person name="Akhand A.I."/>
            <person name="Morshed G."/>
            <person name="Roy S."/>
            <person name="Uddin K.S."/>
            <person name="Rabeya T."/>
            <person name="Hossain A.S."/>
            <person name="Chowdhury A."/>
            <person name="Snigdha A.R."/>
            <person name="Mortoza M.S."/>
            <person name="Matin S.A."/>
            <person name="Hoque S.M.E."/>
            <person name="Islam M.K."/>
            <person name="Roy D.K."/>
            <person name="Haider R."/>
            <person name="Moosa M.M."/>
            <person name="Elias S.M."/>
            <person name="Hasan A.M."/>
            <person name="Jahan S."/>
            <person name="Shafiuddin M."/>
            <person name="Mahmood N."/>
            <person name="Shommy N.S."/>
        </authorList>
    </citation>
    <scope>NUCLEOTIDE SEQUENCE [LARGE SCALE GENOMIC DNA]</scope>
    <source>
        <strain evidence="13">cv. O-4</strain>
    </source>
</reference>
<gene>
    <name evidence="12" type="ORF">COLO4_12326</name>
</gene>
<evidence type="ECO:0000313" key="12">
    <source>
        <dbReference type="EMBL" id="OMP00814.1"/>
    </source>
</evidence>
<dbReference type="InterPro" id="IPR017088">
    <property type="entry name" value="Wax_synthase_Magnoliopsida"/>
</dbReference>
<evidence type="ECO:0000256" key="3">
    <source>
        <dbReference type="ARBA" id="ARBA00022679"/>
    </source>
</evidence>
<evidence type="ECO:0000256" key="1">
    <source>
        <dbReference type="ARBA" id="ARBA00004141"/>
    </source>
</evidence>
<dbReference type="GO" id="GO:0006629">
    <property type="term" value="P:lipid metabolic process"/>
    <property type="evidence" value="ECO:0007669"/>
    <property type="project" value="UniProtKB-KW"/>
</dbReference>
<organism evidence="12 13">
    <name type="scientific">Corchorus olitorius</name>
    <dbReference type="NCBI Taxonomy" id="93759"/>
    <lineage>
        <taxon>Eukaryota</taxon>
        <taxon>Viridiplantae</taxon>
        <taxon>Streptophyta</taxon>
        <taxon>Embryophyta</taxon>
        <taxon>Tracheophyta</taxon>
        <taxon>Spermatophyta</taxon>
        <taxon>Magnoliopsida</taxon>
        <taxon>eudicotyledons</taxon>
        <taxon>Gunneridae</taxon>
        <taxon>Pentapetalae</taxon>
        <taxon>rosids</taxon>
        <taxon>malvids</taxon>
        <taxon>Malvales</taxon>
        <taxon>Malvaceae</taxon>
        <taxon>Grewioideae</taxon>
        <taxon>Apeibeae</taxon>
        <taxon>Corchorus</taxon>
    </lineage>
</organism>
<evidence type="ECO:0000256" key="6">
    <source>
        <dbReference type="ARBA" id="ARBA00023098"/>
    </source>
</evidence>
<dbReference type="PANTHER" id="PTHR31595">
    <property type="entry name" value="LONG-CHAIN-ALCOHOL O-FATTY-ACYLTRANSFERASE 3-RELATED"/>
    <property type="match status" value="1"/>
</dbReference>
<keyword evidence="7 10" id="KW-0472">Membrane</keyword>
<feature type="transmembrane region" description="Helical" evidence="10">
    <location>
        <begin position="173"/>
        <end position="195"/>
    </location>
</feature>
<comment type="subcellular location">
    <subcellularLocation>
        <location evidence="1">Membrane</location>
        <topology evidence="1">Multi-pass membrane protein</topology>
    </subcellularLocation>
</comment>
<feature type="domain" description="Wax synthase" evidence="11">
    <location>
        <begin position="204"/>
        <end position="290"/>
    </location>
</feature>
<comment type="caution">
    <text evidence="12">The sequence shown here is derived from an EMBL/GenBank/DDBJ whole genome shotgun (WGS) entry which is preliminary data.</text>
</comment>
<proteinExistence type="inferred from homology"/>
<evidence type="ECO:0000256" key="2">
    <source>
        <dbReference type="ARBA" id="ARBA00007282"/>
    </source>
</evidence>
<dbReference type="EMBL" id="AWUE01014906">
    <property type="protein sequence ID" value="OMP00814.1"/>
    <property type="molecule type" value="Genomic_DNA"/>
</dbReference>
<keyword evidence="8" id="KW-0012">Acyltransferase</keyword>
<keyword evidence="3" id="KW-0808">Transferase</keyword>
<dbReference type="PIRSF" id="PIRSF037006">
    <property type="entry name" value="Wax_synthase"/>
    <property type="match status" value="1"/>
</dbReference>
<dbReference type="GO" id="GO:0008374">
    <property type="term" value="F:O-acyltransferase activity"/>
    <property type="evidence" value="ECO:0007669"/>
    <property type="project" value="InterPro"/>
</dbReference>
<dbReference type="Proteomes" id="UP000187203">
    <property type="component" value="Unassembled WGS sequence"/>
</dbReference>
<evidence type="ECO:0000259" key="11">
    <source>
        <dbReference type="Pfam" id="PF13813"/>
    </source>
</evidence>
<keyword evidence="13" id="KW-1185">Reference proteome</keyword>
<dbReference type="GO" id="GO:0016020">
    <property type="term" value="C:membrane"/>
    <property type="evidence" value="ECO:0007669"/>
    <property type="project" value="UniProtKB-SubCell"/>
</dbReference>
<evidence type="ECO:0000256" key="8">
    <source>
        <dbReference type="ARBA" id="ARBA00023315"/>
    </source>
</evidence>
<dbReference type="InterPro" id="IPR044851">
    <property type="entry name" value="Wax_synthase"/>
</dbReference>
<evidence type="ECO:0000313" key="13">
    <source>
        <dbReference type="Proteomes" id="UP000187203"/>
    </source>
</evidence>
<evidence type="ECO:0000256" key="5">
    <source>
        <dbReference type="ARBA" id="ARBA00022989"/>
    </source>
</evidence>
<evidence type="ECO:0000256" key="7">
    <source>
        <dbReference type="ARBA" id="ARBA00023136"/>
    </source>
</evidence>